<evidence type="ECO:0000256" key="8">
    <source>
        <dbReference type="SAM" id="Coils"/>
    </source>
</evidence>
<keyword evidence="2" id="KW-0479">Metal-binding</keyword>
<sequence>MLMSKLERLNARVARLLTEAVQEVLEVVKETVSEYQEKTARTQRENESLKRRLQELQDKIPKESTHENTYNFSVLTTSGPSAEECDTTAKQDRRIIQKHDSDVIALAEQNSNQLNYVLKQETKEKDSHSGIQTQAESKLAQTSTDHHKVQLADATHNLEGQRMPSETRDAGADPYSSTLFGLNMAAIKSESEPTDCMSSQQPCLQSQYTGCMDLSCNSSRHTSTETLRPQASAEPYGLVFVRSNHMAHRRHGLAKNTRAGLDGRQIRMEHLRRDGFHLCVVCGKTFSRVGNLRIHQRCHTGEKPYGCVQCGRRFSQAGDLKKHKRVHTGEKPYYCSQCGKSFSRGENLKRHQRIHIGETLQLQQACQEQR</sequence>
<accession>A0A9Y3RYB8</accession>
<dbReference type="InterPro" id="IPR036236">
    <property type="entry name" value="Znf_C2H2_sf"/>
</dbReference>
<dbReference type="PANTHER" id="PTHR16515:SF58">
    <property type="entry name" value="ZINC FINGER PROTEIN 22"/>
    <property type="match status" value="1"/>
</dbReference>
<dbReference type="GO" id="GO:0010468">
    <property type="term" value="P:regulation of gene expression"/>
    <property type="evidence" value="ECO:0007669"/>
    <property type="project" value="TreeGrafter"/>
</dbReference>
<dbReference type="RefSeq" id="XP_005749348.1">
    <property type="nucleotide sequence ID" value="XM_005749291.2"/>
</dbReference>
<dbReference type="InterPro" id="IPR050331">
    <property type="entry name" value="Zinc_finger"/>
</dbReference>
<proteinExistence type="predicted"/>
<evidence type="ECO:0000313" key="12">
    <source>
        <dbReference type="RefSeq" id="XP_005749348.1"/>
    </source>
</evidence>
<organism evidence="11 12">
    <name type="scientific">Pundamilia nyererei</name>
    <dbReference type="NCBI Taxonomy" id="303518"/>
    <lineage>
        <taxon>Eukaryota</taxon>
        <taxon>Metazoa</taxon>
        <taxon>Chordata</taxon>
        <taxon>Craniata</taxon>
        <taxon>Vertebrata</taxon>
        <taxon>Euteleostomi</taxon>
        <taxon>Actinopterygii</taxon>
        <taxon>Neopterygii</taxon>
        <taxon>Teleostei</taxon>
        <taxon>Neoteleostei</taxon>
        <taxon>Acanthomorphata</taxon>
        <taxon>Ovalentaria</taxon>
        <taxon>Cichlomorphae</taxon>
        <taxon>Cichliformes</taxon>
        <taxon>Cichlidae</taxon>
        <taxon>African cichlids</taxon>
        <taxon>Pseudocrenilabrinae</taxon>
        <taxon>Haplochromini</taxon>
        <taxon>Pundamilia</taxon>
    </lineage>
</organism>
<evidence type="ECO:0000256" key="3">
    <source>
        <dbReference type="ARBA" id="ARBA00022737"/>
    </source>
</evidence>
<keyword evidence="3" id="KW-0677">Repeat</keyword>
<evidence type="ECO:0000256" key="7">
    <source>
        <dbReference type="PROSITE-ProRule" id="PRU00042"/>
    </source>
</evidence>
<dbReference type="PROSITE" id="PS50157">
    <property type="entry name" value="ZINC_FINGER_C2H2_2"/>
    <property type="match status" value="3"/>
</dbReference>
<evidence type="ECO:0000256" key="4">
    <source>
        <dbReference type="ARBA" id="ARBA00022771"/>
    </source>
</evidence>
<feature type="compositionally biased region" description="Polar residues" evidence="9">
    <location>
        <begin position="129"/>
        <end position="143"/>
    </location>
</feature>
<dbReference type="Gene3D" id="3.30.160.60">
    <property type="entry name" value="Classic Zinc Finger"/>
    <property type="match status" value="3"/>
</dbReference>
<evidence type="ECO:0000256" key="1">
    <source>
        <dbReference type="ARBA" id="ARBA00004123"/>
    </source>
</evidence>
<protein>
    <submittedName>
        <fullName evidence="12">Zinc finger and SCAN domain-containing protein 2-like isoform X1</fullName>
    </submittedName>
</protein>
<dbReference type="GO" id="GO:0008270">
    <property type="term" value="F:zinc ion binding"/>
    <property type="evidence" value="ECO:0007669"/>
    <property type="project" value="UniProtKB-KW"/>
</dbReference>
<dbReference type="FunFam" id="3.30.160.60:FF:001498">
    <property type="entry name" value="Zinc finger protein 404"/>
    <property type="match status" value="1"/>
</dbReference>
<dbReference type="PROSITE" id="PS00028">
    <property type="entry name" value="ZINC_FINGER_C2H2_1"/>
    <property type="match status" value="3"/>
</dbReference>
<dbReference type="Pfam" id="PF00096">
    <property type="entry name" value="zf-C2H2"/>
    <property type="match status" value="3"/>
</dbReference>
<evidence type="ECO:0000256" key="2">
    <source>
        <dbReference type="ARBA" id="ARBA00022723"/>
    </source>
</evidence>
<keyword evidence="5" id="KW-0862">Zinc</keyword>
<keyword evidence="8" id="KW-0175">Coiled coil</keyword>
<dbReference type="InterPro" id="IPR013087">
    <property type="entry name" value="Znf_C2H2_type"/>
</dbReference>
<keyword evidence="4 7" id="KW-0863">Zinc-finger</keyword>
<reference evidence="12" key="1">
    <citation type="submission" date="2025-08" db="UniProtKB">
        <authorList>
            <consortium name="RefSeq"/>
        </authorList>
    </citation>
    <scope>IDENTIFICATION</scope>
</reference>
<dbReference type="PANTHER" id="PTHR16515">
    <property type="entry name" value="PR DOMAIN ZINC FINGER PROTEIN"/>
    <property type="match status" value="1"/>
</dbReference>
<dbReference type="FunFam" id="3.30.160.60:FF:000358">
    <property type="entry name" value="zinc finger protein 24"/>
    <property type="match status" value="1"/>
</dbReference>
<feature type="domain" description="C2H2-type" evidence="10">
    <location>
        <begin position="333"/>
        <end position="360"/>
    </location>
</feature>
<dbReference type="GeneID" id="102194887"/>
<dbReference type="AlphaFoldDB" id="A0A9Y3RYB8"/>
<name>A0A9Y3RYB8_9CICH</name>
<evidence type="ECO:0000259" key="10">
    <source>
        <dbReference type="PROSITE" id="PS50157"/>
    </source>
</evidence>
<evidence type="ECO:0000313" key="11">
    <source>
        <dbReference type="Proteomes" id="UP000695023"/>
    </source>
</evidence>
<dbReference type="GO" id="GO:0005634">
    <property type="term" value="C:nucleus"/>
    <property type="evidence" value="ECO:0007669"/>
    <property type="project" value="UniProtKB-SubCell"/>
</dbReference>
<gene>
    <name evidence="12" type="primary">LOC102194887</name>
</gene>
<keyword evidence="11" id="KW-1185">Reference proteome</keyword>
<dbReference type="Proteomes" id="UP000695023">
    <property type="component" value="Unplaced"/>
</dbReference>
<feature type="region of interest" description="Disordered" evidence="9">
    <location>
        <begin position="121"/>
        <end position="174"/>
    </location>
</feature>
<comment type="subcellular location">
    <subcellularLocation>
        <location evidence="1">Nucleus</location>
    </subcellularLocation>
</comment>
<keyword evidence="6" id="KW-0539">Nucleus</keyword>
<dbReference type="SUPFAM" id="SSF57667">
    <property type="entry name" value="beta-beta-alpha zinc fingers"/>
    <property type="match status" value="2"/>
</dbReference>
<evidence type="ECO:0000256" key="5">
    <source>
        <dbReference type="ARBA" id="ARBA00022833"/>
    </source>
</evidence>
<feature type="coiled-coil region" evidence="8">
    <location>
        <begin position="6"/>
        <end position="66"/>
    </location>
</feature>
<evidence type="ECO:0000256" key="6">
    <source>
        <dbReference type="ARBA" id="ARBA00023242"/>
    </source>
</evidence>
<dbReference type="FunFam" id="3.30.160.60:FF:000516">
    <property type="entry name" value="zinc finger protein 771"/>
    <property type="match status" value="1"/>
</dbReference>
<dbReference type="SMART" id="SM00355">
    <property type="entry name" value="ZnF_C2H2"/>
    <property type="match status" value="3"/>
</dbReference>
<feature type="domain" description="C2H2-type" evidence="10">
    <location>
        <begin position="277"/>
        <end position="304"/>
    </location>
</feature>
<evidence type="ECO:0000256" key="9">
    <source>
        <dbReference type="SAM" id="MobiDB-lite"/>
    </source>
</evidence>
<feature type="domain" description="C2H2-type" evidence="10">
    <location>
        <begin position="305"/>
        <end position="332"/>
    </location>
</feature>